<feature type="signal peptide" evidence="2">
    <location>
        <begin position="1"/>
        <end position="23"/>
    </location>
</feature>
<dbReference type="EMBL" id="CH940649">
    <property type="protein sequence ID" value="EDW63766.1"/>
    <property type="molecule type" value="Genomic_DNA"/>
</dbReference>
<feature type="coiled-coil region" evidence="1">
    <location>
        <begin position="159"/>
        <end position="186"/>
    </location>
</feature>
<dbReference type="InParanoid" id="B4LSM7"/>
<keyword evidence="1" id="KW-0175">Coiled coil</keyword>
<dbReference type="FunCoup" id="B4LSM7">
    <property type="interactions" value="135"/>
</dbReference>
<evidence type="ECO:0000256" key="2">
    <source>
        <dbReference type="SAM" id="SignalP"/>
    </source>
</evidence>
<evidence type="ECO:0000256" key="1">
    <source>
        <dbReference type="SAM" id="Coils"/>
    </source>
</evidence>
<dbReference type="PANTHER" id="PTHR39960">
    <property type="entry name" value="LD34147P"/>
    <property type="match status" value="1"/>
</dbReference>
<dbReference type="EMBL" id="CH940649">
    <property type="protein sequence ID" value="KRF81277.1"/>
    <property type="molecule type" value="Genomic_DNA"/>
</dbReference>
<name>B4LSM7_DROVI</name>
<evidence type="ECO:0000313" key="6">
    <source>
        <dbReference type="Proteomes" id="UP000008792"/>
    </source>
</evidence>
<gene>
    <name evidence="3" type="primary">Dvir\GJ16490</name>
    <name evidence="3" type="ORF">Dvir_GJ16490</name>
</gene>
<sequence>MATAATHPSIAFVLLALIGLGLGLLGQTNVAASPVTNEDLSGTIKSLIYSYNQLDNKLERHEHRERALGELLKKAMQSLQKGQKNLEPINGIFGRLDERVSQIETMLITQEEKYNAQTDKFSQAIEHMFKWMRENNECFKNPPGSPKAIAAPALPNKFVEEQQQINKQLLDQLKQLSASVSKLLDSSSQAAQQTQQGFERMPKSDELLTQIEAKLQQHSAAVAAAAAVVTTAAPPKNDEFELQLMERLGALSTDVAQLRSAPAPAAPPAPLGLSEKDRAYIQELNNETLNALAALKSESLTAQQTAARQTTEHLQQTEANIQGELQQLSAELTLLNKYYKAINASHSKLNDGFDALGKFNNIMMTNSEVVLDTQRKVEFGTLQIVQKVSLLLEQQVAELTSLVKTRFNELDDAVVNTQQEANRNISGLLDTALTQVWHRIEIMTSEIGQSREMLGLMQAGHDGYVNSTFSTMMGLSSKVEETKKHMIDMDDNLNYLLGKLSLMSSEFANIKKGLADSLMDLRNSFQLIHERMPNSSGPHNNIEKNQYVTDFNLLSKRHTQPERE</sequence>
<feature type="chain" id="PRO_5014298918" evidence="2">
    <location>
        <begin position="24"/>
        <end position="564"/>
    </location>
</feature>
<accession>B4LSM7</accession>
<dbReference type="Proteomes" id="UP000008792">
    <property type="component" value="Unassembled WGS sequence"/>
</dbReference>
<reference evidence="3" key="2">
    <citation type="journal article" date="2008" name="Bioinformatics">
        <title>Assembly reconciliation.</title>
        <authorList>
            <person name="Zimin A.V."/>
            <person name="Smith D.R."/>
            <person name="Sutton G."/>
            <person name="Yorke J.A."/>
        </authorList>
    </citation>
    <scope>NUCLEOTIDE SEQUENCE</scope>
    <source>
        <strain evidence="3">TSC#15010-1051.87</strain>
    </source>
</reference>
<dbReference type="PANTHER" id="PTHR39960:SF1">
    <property type="entry name" value="LD34147P"/>
    <property type="match status" value="1"/>
</dbReference>
<dbReference type="EMBL" id="CH940649">
    <property type="protein sequence ID" value="KRF81278.1"/>
    <property type="molecule type" value="Genomic_DNA"/>
</dbReference>
<keyword evidence="2" id="KW-0732">Signal</keyword>
<evidence type="ECO:0000313" key="3">
    <source>
        <dbReference type="EMBL" id="EDW63766.1"/>
    </source>
</evidence>
<proteinExistence type="predicted"/>
<protein>
    <submittedName>
        <fullName evidence="3">Uncharacterized protein, isoform A</fullName>
    </submittedName>
    <submittedName>
        <fullName evidence="4">Uncharacterized protein, isoform B</fullName>
    </submittedName>
    <submittedName>
        <fullName evidence="5">Uncharacterized protein, isoform C</fullName>
    </submittedName>
</protein>
<dbReference type="eggNOG" id="ENOG502RHTR">
    <property type="taxonomic scope" value="Eukaryota"/>
</dbReference>
<organism evidence="3 6">
    <name type="scientific">Drosophila virilis</name>
    <name type="common">Fruit fly</name>
    <dbReference type="NCBI Taxonomy" id="7244"/>
    <lineage>
        <taxon>Eukaryota</taxon>
        <taxon>Metazoa</taxon>
        <taxon>Ecdysozoa</taxon>
        <taxon>Arthropoda</taxon>
        <taxon>Hexapoda</taxon>
        <taxon>Insecta</taxon>
        <taxon>Pterygota</taxon>
        <taxon>Neoptera</taxon>
        <taxon>Endopterygota</taxon>
        <taxon>Diptera</taxon>
        <taxon>Brachycera</taxon>
        <taxon>Muscomorpha</taxon>
        <taxon>Ephydroidea</taxon>
        <taxon>Drosophilidae</taxon>
        <taxon>Drosophila</taxon>
    </lineage>
</organism>
<dbReference type="AlphaFoldDB" id="B4LSM7"/>
<dbReference type="KEGG" id="dvi:6629067"/>
<dbReference type="HOGENOM" id="CLU_037359_0_0_1"/>
<dbReference type="OMA" id="EMLGLMQ"/>
<reference evidence="3 6" key="1">
    <citation type="journal article" date="2007" name="Nature">
        <title>Evolution of genes and genomes on the Drosophila phylogeny.</title>
        <authorList>
            <consortium name="Drosophila 12 Genomes Consortium"/>
            <person name="Clark A.G."/>
            <person name="Eisen M.B."/>
            <person name="Smith D.R."/>
            <person name="Bergman C.M."/>
            <person name="Oliver B."/>
            <person name="Markow T.A."/>
            <person name="Kaufman T.C."/>
            <person name="Kellis M."/>
            <person name="Gelbart W."/>
            <person name="Iyer V.N."/>
            <person name="Pollard D.A."/>
            <person name="Sackton T.B."/>
            <person name="Larracuente A.M."/>
            <person name="Singh N.D."/>
            <person name="Abad J.P."/>
            <person name="Abt D.N."/>
            <person name="Adryan B."/>
            <person name="Aguade M."/>
            <person name="Akashi H."/>
            <person name="Anderson W.W."/>
            <person name="Aquadro C.F."/>
            <person name="Ardell D.H."/>
            <person name="Arguello R."/>
            <person name="Artieri C.G."/>
            <person name="Barbash D.A."/>
            <person name="Barker D."/>
            <person name="Barsanti P."/>
            <person name="Batterham P."/>
            <person name="Batzoglou S."/>
            <person name="Begun D."/>
            <person name="Bhutkar A."/>
            <person name="Blanco E."/>
            <person name="Bosak S.A."/>
            <person name="Bradley R.K."/>
            <person name="Brand A.D."/>
            <person name="Brent M.R."/>
            <person name="Brooks A.N."/>
            <person name="Brown R.H."/>
            <person name="Butlin R.K."/>
            <person name="Caggese C."/>
            <person name="Calvi B.R."/>
            <person name="Bernardo de Carvalho A."/>
            <person name="Caspi A."/>
            <person name="Castrezana S."/>
            <person name="Celniker S.E."/>
            <person name="Chang J.L."/>
            <person name="Chapple C."/>
            <person name="Chatterji S."/>
            <person name="Chinwalla A."/>
            <person name="Civetta A."/>
            <person name="Clifton S.W."/>
            <person name="Comeron J.M."/>
            <person name="Costello J.C."/>
            <person name="Coyne J.A."/>
            <person name="Daub J."/>
            <person name="David R.G."/>
            <person name="Delcher A.L."/>
            <person name="Delehaunty K."/>
            <person name="Do C.B."/>
            <person name="Ebling H."/>
            <person name="Edwards K."/>
            <person name="Eickbush T."/>
            <person name="Evans J.D."/>
            <person name="Filipski A."/>
            <person name="Findeiss S."/>
            <person name="Freyhult E."/>
            <person name="Fulton L."/>
            <person name="Fulton R."/>
            <person name="Garcia A.C."/>
            <person name="Gardiner A."/>
            <person name="Garfield D.A."/>
            <person name="Garvin B.E."/>
            <person name="Gibson G."/>
            <person name="Gilbert D."/>
            <person name="Gnerre S."/>
            <person name="Godfrey J."/>
            <person name="Good R."/>
            <person name="Gotea V."/>
            <person name="Gravely B."/>
            <person name="Greenberg A.J."/>
            <person name="Griffiths-Jones S."/>
            <person name="Gross S."/>
            <person name="Guigo R."/>
            <person name="Gustafson E.A."/>
            <person name="Haerty W."/>
            <person name="Hahn M.W."/>
            <person name="Halligan D.L."/>
            <person name="Halpern A.L."/>
            <person name="Halter G.M."/>
            <person name="Han M.V."/>
            <person name="Heger A."/>
            <person name="Hillier L."/>
            <person name="Hinrichs A.S."/>
            <person name="Holmes I."/>
            <person name="Hoskins R.A."/>
            <person name="Hubisz M.J."/>
            <person name="Hultmark D."/>
            <person name="Huntley M.A."/>
            <person name="Jaffe D.B."/>
            <person name="Jagadeeshan S."/>
            <person name="Jeck W.R."/>
            <person name="Johnson J."/>
            <person name="Jones C.D."/>
            <person name="Jordan W.C."/>
            <person name="Karpen G.H."/>
            <person name="Kataoka E."/>
            <person name="Keightley P.D."/>
            <person name="Kheradpour P."/>
            <person name="Kirkness E.F."/>
            <person name="Koerich L.B."/>
            <person name="Kristiansen K."/>
            <person name="Kudrna D."/>
            <person name="Kulathinal R.J."/>
            <person name="Kumar S."/>
            <person name="Kwok R."/>
            <person name="Lander E."/>
            <person name="Langley C.H."/>
            <person name="Lapoint R."/>
            <person name="Lazzaro B.P."/>
            <person name="Lee S.J."/>
            <person name="Levesque L."/>
            <person name="Li R."/>
            <person name="Lin C.F."/>
            <person name="Lin M.F."/>
            <person name="Lindblad-Toh K."/>
            <person name="Llopart A."/>
            <person name="Long M."/>
            <person name="Low L."/>
            <person name="Lozovsky E."/>
            <person name="Lu J."/>
            <person name="Luo M."/>
            <person name="Machado C.A."/>
            <person name="Makalowski W."/>
            <person name="Marzo M."/>
            <person name="Matsuda M."/>
            <person name="Matzkin L."/>
            <person name="McAllister B."/>
            <person name="McBride C.S."/>
            <person name="McKernan B."/>
            <person name="McKernan K."/>
            <person name="Mendez-Lago M."/>
            <person name="Minx P."/>
            <person name="Mollenhauer M.U."/>
            <person name="Montooth K."/>
            <person name="Mount S.M."/>
            <person name="Mu X."/>
            <person name="Myers E."/>
            <person name="Negre B."/>
            <person name="Newfeld S."/>
            <person name="Nielsen R."/>
            <person name="Noor M.A."/>
            <person name="O'Grady P."/>
            <person name="Pachter L."/>
            <person name="Papaceit M."/>
            <person name="Parisi M.J."/>
            <person name="Parisi M."/>
            <person name="Parts L."/>
            <person name="Pedersen J.S."/>
            <person name="Pesole G."/>
            <person name="Phillippy A.M."/>
            <person name="Ponting C.P."/>
            <person name="Pop M."/>
            <person name="Porcelli D."/>
            <person name="Powell J.R."/>
            <person name="Prohaska S."/>
            <person name="Pruitt K."/>
            <person name="Puig M."/>
            <person name="Quesneville H."/>
            <person name="Ram K.R."/>
            <person name="Rand D."/>
            <person name="Rasmussen M.D."/>
            <person name="Reed L.K."/>
            <person name="Reenan R."/>
            <person name="Reily A."/>
            <person name="Remington K.A."/>
            <person name="Rieger T.T."/>
            <person name="Ritchie M.G."/>
            <person name="Robin C."/>
            <person name="Rogers Y.H."/>
            <person name="Rohde C."/>
            <person name="Rozas J."/>
            <person name="Rubenfield M.J."/>
            <person name="Ruiz A."/>
            <person name="Russo S."/>
            <person name="Salzberg S.L."/>
            <person name="Sanchez-Gracia A."/>
            <person name="Saranga D.J."/>
            <person name="Sato H."/>
            <person name="Schaeffer S.W."/>
            <person name="Schatz M.C."/>
            <person name="Schlenke T."/>
            <person name="Schwartz R."/>
            <person name="Segarra C."/>
            <person name="Singh R.S."/>
            <person name="Sirot L."/>
            <person name="Sirota M."/>
            <person name="Sisneros N.B."/>
            <person name="Smith C.D."/>
            <person name="Smith T.F."/>
            <person name="Spieth J."/>
            <person name="Stage D.E."/>
            <person name="Stark A."/>
            <person name="Stephan W."/>
            <person name="Strausberg R.L."/>
            <person name="Strempel S."/>
            <person name="Sturgill D."/>
            <person name="Sutton G."/>
            <person name="Sutton G.G."/>
            <person name="Tao W."/>
            <person name="Teichmann S."/>
            <person name="Tobari Y.N."/>
            <person name="Tomimura Y."/>
            <person name="Tsolas J.M."/>
            <person name="Valente V.L."/>
            <person name="Venter E."/>
            <person name="Venter J.C."/>
            <person name="Vicario S."/>
            <person name="Vieira F.G."/>
            <person name="Vilella A.J."/>
            <person name="Villasante A."/>
            <person name="Walenz B."/>
            <person name="Wang J."/>
            <person name="Wasserman M."/>
            <person name="Watts T."/>
            <person name="Wilson D."/>
            <person name="Wilson R.K."/>
            <person name="Wing R.A."/>
            <person name="Wolfner M.F."/>
            <person name="Wong A."/>
            <person name="Wong G.K."/>
            <person name="Wu C.I."/>
            <person name="Wu G."/>
            <person name="Yamamoto D."/>
            <person name="Yang H.P."/>
            <person name="Yang S.P."/>
            <person name="Yorke J.A."/>
            <person name="Yoshida K."/>
            <person name="Zdobnov E."/>
            <person name="Zhang P."/>
            <person name="Zhang Y."/>
            <person name="Zimin A.V."/>
            <person name="Baldwin J."/>
            <person name="Abdouelleil A."/>
            <person name="Abdulkadir J."/>
            <person name="Abebe A."/>
            <person name="Abera B."/>
            <person name="Abreu J."/>
            <person name="Acer S.C."/>
            <person name="Aftuck L."/>
            <person name="Alexander A."/>
            <person name="An P."/>
            <person name="Anderson E."/>
            <person name="Anderson S."/>
            <person name="Arachi H."/>
            <person name="Azer M."/>
            <person name="Bachantsang P."/>
            <person name="Barry A."/>
            <person name="Bayul T."/>
            <person name="Berlin A."/>
            <person name="Bessette D."/>
            <person name="Bloom T."/>
            <person name="Blye J."/>
            <person name="Boguslavskiy L."/>
            <person name="Bonnet C."/>
            <person name="Boukhgalter B."/>
            <person name="Bourzgui I."/>
            <person name="Brown A."/>
            <person name="Cahill P."/>
            <person name="Channer S."/>
            <person name="Cheshatsang Y."/>
            <person name="Chuda L."/>
            <person name="Citroen M."/>
            <person name="Collymore A."/>
            <person name="Cooke P."/>
            <person name="Costello M."/>
            <person name="D'Aco K."/>
            <person name="Daza R."/>
            <person name="De Haan G."/>
            <person name="DeGray S."/>
            <person name="DeMaso C."/>
            <person name="Dhargay N."/>
            <person name="Dooley K."/>
            <person name="Dooley E."/>
            <person name="Doricent M."/>
            <person name="Dorje P."/>
            <person name="Dorjee K."/>
            <person name="Dupes A."/>
            <person name="Elong R."/>
            <person name="Falk J."/>
            <person name="Farina A."/>
            <person name="Faro S."/>
            <person name="Ferguson D."/>
            <person name="Fisher S."/>
            <person name="Foley C.D."/>
            <person name="Franke A."/>
            <person name="Friedrich D."/>
            <person name="Gadbois L."/>
            <person name="Gearin G."/>
            <person name="Gearin C.R."/>
            <person name="Giannoukos G."/>
            <person name="Goode T."/>
            <person name="Graham J."/>
            <person name="Grandbois E."/>
            <person name="Grewal S."/>
            <person name="Gyaltsen K."/>
            <person name="Hafez N."/>
            <person name="Hagos B."/>
            <person name="Hall J."/>
            <person name="Henson C."/>
            <person name="Hollinger A."/>
            <person name="Honan T."/>
            <person name="Huard M.D."/>
            <person name="Hughes L."/>
            <person name="Hurhula B."/>
            <person name="Husby M.E."/>
            <person name="Kamat A."/>
            <person name="Kanga B."/>
            <person name="Kashin S."/>
            <person name="Khazanovich D."/>
            <person name="Kisner P."/>
            <person name="Lance K."/>
            <person name="Lara M."/>
            <person name="Lee W."/>
            <person name="Lennon N."/>
            <person name="Letendre F."/>
            <person name="LeVine R."/>
            <person name="Lipovsky A."/>
            <person name="Liu X."/>
            <person name="Liu J."/>
            <person name="Liu S."/>
            <person name="Lokyitsang T."/>
            <person name="Lokyitsang Y."/>
            <person name="Lubonja R."/>
            <person name="Lui A."/>
            <person name="MacDonald P."/>
            <person name="Magnisalis V."/>
            <person name="Maru K."/>
            <person name="Matthews C."/>
            <person name="McCusker W."/>
            <person name="McDonough S."/>
            <person name="Mehta T."/>
            <person name="Meldrim J."/>
            <person name="Meneus L."/>
            <person name="Mihai O."/>
            <person name="Mihalev A."/>
            <person name="Mihova T."/>
            <person name="Mittelman R."/>
            <person name="Mlenga V."/>
            <person name="Montmayeur A."/>
            <person name="Mulrain L."/>
            <person name="Navidi A."/>
            <person name="Naylor J."/>
            <person name="Negash T."/>
            <person name="Nguyen T."/>
            <person name="Nguyen N."/>
            <person name="Nicol R."/>
            <person name="Norbu C."/>
            <person name="Norbu N."/>
            <person name="Novod N."/>
            <person name="O'Neill B."/>
            <person name="Osman S."/>
            <person name="Markiewicz E."/>
            <person name="Oyono O.L."/>
            <person name="Patti C."/>
            <person name="Phunkhang P."/>
            <person name="Pierre F."/>
            <person name="Priest M."/>
            <person name="Raghuraman S."/>
            <person name="Rege F."/>
            <person name="Reyes R."/>
            <person name="Rise C."/>
            <person name="Rogov P."/>
            <person name="Ross K."/>
            <person name="Ryan E."/>
            <person name="Settipalli S."/>
            <person name="Shea T."/>
            <person name="Sherpa N."/>
            <person name="Shi L."/>
            <person name="Shih D."/>
            <person name="Sparrow T."/>
            <person name="Spaulding J."/>
            <person name="Stalker J."/>
            <person name="Stange-Thomann N."/>
            <person name="Stavropoulos S."/>
            <person name="Stone C."/>
            <person name="Strader C."/>
            <person name="Tesfaye S."/>
            <person name="Thomson T."/>
            <person name="Thoulutsang Y."/>
            <person name="Thoulutsang D."/>
            <person name="Topham K."/>
            <person name="Topping I."/>
            <person name="Tsamla T."/>
            <person name="Vassiliev H."/>
            <person name="Vo A."/>
            <person name="Wangchuk T."/>
            <person name="Wangdi T."/>
            <person name="Weiand M."/>
            <person name="Wilkinson J."/>
            <person name="Wilson A."/>
            <person name="Yadav S."/>
            <person name="Young G."/>
            <person name="Yu Q."/>
            <person name="Zembek L."/>
            <person name="Zhong D."/>
            <person name="Zimmer A."/>
            <person name="Zwirko Z."/>
            <person name="Jaffe D.B."/>
            <person name="Alvarez P."/>
            <person name="Brockman W."/>
            <person name="Butler J."/>
            <person name="Chin C."/>
            <person name="Gnerre S."/>
            <person name="Grabherr M."/>
            <person name="Kleber M."/>
            <person name="Mauceli E."/>
            <person name="MacCallum I."/>
        </authorList>
    </citation>
    <scope>NUCLEOTIDE SEQUENCE [LARGE SCALE GENOMIC DNA]</scope>
    <source>
        <strain evidence="3">TSC#15010-1051.87</strain>
        <strain evidence="6">Tucson 15010-1051.87</strain>
    </source>
</reference>
<dbReference type="SMR" id="B4LSM7"/>
<dbReference type="STRING" id="7244.B4LSM7"/>
<reference evidence="3" key="3">
    <citation type="submission" date="2008-06" db="EMBL/GenBank/DDBJ databases">
        <authorList>
            <consortium name="FlyBase"/>
        </authorList>
    </citation>
    <scope>NUCLEOTIDE SEQUENCE</scope>
    <source>
        <strain evidence="3">TSC#15010-1051.87</strain>
    </source>
</reference>
<evidence type="ECO:0000313" key="4">
    <source>
        <dbReference type="EMBL" id="KRF81277.1"/>
    </source>
</evidence>
<dbReference type="OrthoDB" id="8190635at2759"/>
<evidence type="ECO:0000313" key="5">
    <source>
        <dbReference type="EMBL" id="KRF81278.1"/>
    </source>
</evidence>
<keyword evidence="6" id="KW-1185">Reference proteome</keyword>
<dbReference type="GO" id="GO:0005886">
    <property type="term" value="C:plasma membrane"/>
    <property type="evidence" value="ECO:0007669"/>
    <property type="project" value="TreeGrafter"/>
</dbReference>